<sequence length="436" mass="50357">MILVLILLGFTTLKAQQTNPISLKEALKIAKENNLSVLKSKLEIQLSEENIKERQELRLPDVELSGVYSRITNLTEFKDGFLKGKEVVHTIPEIYDIKTNFKMPIYAGNKINNAIEIAKQQNIIAEIQKEKAENDIELEVIANYLGIYKLMQLQKIIDENIKEEQNRLKEVQSLKKHGTVTKNEVVRAELQLSDRELSALNNSKNIQILLHNFKTLLQLPETQEISIDTAASIDSNGMDSYDFYMHHALENEEMQIATQEINIRKTELALAKGNYYPSIHFFGNYAFSYPNYRFFPPDPYLYSLGQLGIEASFDLSGLYKNKTKVKMANTKIEWQKTQTQLLKNNIQDELFKNHTQYQEVIEKYKVVDKALELANENYRIVKLKYLNQLVLITEMVDADNALLQAKYNKIASRIDAAMKHYELLHTAGLLNEEFKL</sequence>
<dbReference type="Gene3D" id="1.20.1600.10">
    <property type="entry name" value="Outer membrane efflux proteins (OEP)"/>
    <property type="match status" value="1"/>
</dbReference>
<dbReference type="Pfam" id="PF02321">
    <property type="entry name" value="OEP"/>
    <property type="match status" value="1"/>
</dbReference>
<name>A0A066WSI3_9FLAO</name>
<keyword evidence="4" id="KW-1134">Transmembrane beta strand</keyword>
<dbReference type="InterPro" id="IPR051906">
    <property type="entry name" value="TolC-like"/>
</dbReference>
<evidence type="ECO:0000256" key="1">
    <source>
        <dbReference type="ARBA" id="ARBA00004442"/>
    </source>
</evidence>
<accession>A0A066WSI3</accession>
<dbReference type="AlphaFoldDB" id="A0A066WSI3"/>
<reference evidence="8 9" key="1">
    <citation type="submission" date="2014-05" db="EMBL/GenBank/DDBJ databases">
        <title>Genome Sequence of Flavobacterium sp. EM1321.</title>
        <authorList>
            <person name="Shin S.-K."/>
            <person name="Yi H."/>
        </authorList>
    </citation>
    <scope>NUCLEOTIDE SEQUENCE [LARGE SCALE GENOMIC DNA]</scope>
    <source>
        <strain evidence="8 9">EM1321</strain>
    </source>
</reference>
<dbReference type="Proteomes" id="UP000027064">
    <property type="component" value="Unassembled WGS sequence"/>
</dbReference>
<dbReference type="eggNOG" id="COG1538">
    <property type="taxonomic scope" value="Bacteria"/>
</dbReference>
<keyword evidence="6" id="KW-0472">Membrane</keyword>
<dbReference type="GO" id="GO:0015288">
    <property type="term" value="F:porin activity"/>
    <property type="evidence" value="ECO:0007669"/>
    <property type="project" value="TreeGrafter"/>
</dbReference>
<comment type="caution">
    <text evidence="8">The sequence shown here is derived from an EMBL/GenBank/DDBJ whole genome shotgun (WGS) entry which is preliminary data.</text>
</comment>
<evidence type="ECO:0000256" key="6">
    <source>
        <dbReference type="ARBA" id="ARBA00023136"/>
    </source>
</evidence>
<organism evidence="8 9">
    <name type="scientific">Flavobacterium seoulense</name>
    <dbReference type="NCBI Taxonomy" id="1492738"/>
    <lineage>
        <taxon>Bacteria</taxon>
        <taxon>Pseudomonadati</taxon>
        <taxon>Bacteroidota</taxon>
        <taxon>Flavobacteriia</taxon>
        <taxon>Flavobacteriales</taxon>
        <taxon>Flavobacteriaceae</taxon>
        <taxon>Flavobacterium</taxon>
    </lineage>
</organism>
<evidence type="ECO:0000256" key="2">
    <source>
        <dbReference type="ARBA" id="ARBA00007613"/>
    </source>
</evidence>
<dbReference type="PANTHER" id="PTHR30026:SF20">
    <property type="entry name" value="OUTER MEMBRANE PROTEIN TOLC"/>
    <property type="match status" value="1"/>
</dbReference>
<gene>
    <name evidence="8" type="ORF">FEM21_29430</name>
</gene>
<keyword evidence="7" id="KW-0998">Cell outer membrane</keyword>
<keyword evidence="3" id="KW-0813">Transport</keyword>
<dbReference type="EMBL" id="JNCA01000031">
    <property type="protein sequence ID" value="KDN53924.1"/>
    <property type="molecule type" value="Genomic_DNA"/>
</dbReference>
<dbReference type="PANTHER" id="PTHR30026">
    <property type="entry name" value="OUTER MEMBRANE PROTEIN TOLC"/>
    <property type="match status" value="1"/>
</dbReference>
<dbReference type="GO" id="GO:1990281">
    <property type="term" value="C:efflux pump complex"/>
    <property type="evidence" value="ECO:0007669"/>
    <property type="project" value="TreeGrafter"/>
</dbReference>
<dbReference type="SUPFAM" id="SSF56954">
    <property type="entry name" value="Outer membrane efflux proteins (OEP)"/>
    <property type="match status" value="1"/>
</dbReference>
<keyword evidence="9" id="KW-1185">Reference proteome</keyword>
<evidence type="ECO:0000256" key="4">
    <source>
        <dbReference type="ARBA" id="ARBA00022452"/>
    </source>
</evidence>
<dbReference type="STRING" id="1492738.FEM21_29430"/>
<comment type="similarity">
    <text evidence="2">Belongs to the outer membrane factor (OMF) (TC 1.B.17) family.</text>
</comment>
<evidence type="ECO:0000256" key="7">
    <source>
        <dbReference type="ARBA" id="ARBA00023237"/>
    </source>
</evidence>
<dbReference type="RefSeq" id="WP_236353670.1">
    <property type="nucleotide sequence ID" value="NZ_JNCA01000031.1"/>
</dbReference>
<dbReference type="PATRIC" id="fig|1492738.3.peg.2930"/>
<evidence type="ECO:0000313" key="9">
    <source>
        <dbReference type="Proteomes" id="UP000027064"/>
    </source>
</evidence>
<keyword evidence="5" id="KW-0812">Transmembrane</keyword>
<dbReference type="GO" id="GO:0015562">
    <property type="term" value="F:efflux transmembrane transporter activity"/>
    <property type="evidence" value="ECO:0007669"/>
    <property type="project" value="InterPro"/>
</dbReference>
<evidence type="ECO:0000256" key="3">
    <source>
        <dbReference type="ARBA" id="ARBA00022448"/>
    </source>
</evidence>
<protein>
    <submittedName>
        <fullName evidence="8">Transporter</fullName>
    </submittedName>
</protein>
<dbReference type="GO" id="GO:0009279">
    <property type="term" value="C:cell outer membrane"/>
    <property type="evidence" value="ECO:0007669"/>
    <property type="project" value="UniProtKB-SubCell"/>
</dbReference>
<comment type="subcellular location">
    <subcellularLocation>
        <location evidence="1">Cell outer membrane</location>
    </subcellularLocation>
</comment>
<dbReference type="InterPro" id="IPR003423">
    <property type="entry name" value="OMP_efflux"/>
</dbReference>
<proteinExistence type="inferred from homology"/>
<evidence type="ECO:0000313" key="8">
    <source>
        <dbReference type="EMBL" id="KDN53924.1"/>
    </source>
</evidence>
<evidence type="ECO:0000256" key="5">
    <source>
        <dbReference type="ARBA" id="ARBA00022692"/>
    </source>
</evidence>